<keyword evidence="2" id="KW-0560">Oxidoreductase</keyword>
<dbReference type="PANTHER" id="PTHR43673">
    <property type="entry name" value="NAD(P)H NITROREDUCTASE YDGI-RELATED"/>
    <property type="match status" value="1"/>
</dbReference>
<sequence length="191" mass="22114">MNLEEIIYKRRTIRRFKQNPVSLDTLKKLIDFARVAPMASNIQGLEFIIVSNAEACKKMFPLLKWAGSLPENQRTPEEGREPTAYIVVLVNTTIKNTYFDFDVGAAVENILLGAVYYGIGTCWMASINARKIKKLFEIPEYYNIKQVISLGYPDEESVIENYVNSFKYWKDDEGRMHIPKRALEDIIFKVF</sequence>
<dbReference type="AlphaFoldDB" id="A0A0F9D9K9"/>
<evidence type="ECO:0000259" key="3">
    <source>
        <dbReference type="Pfam" id="PF00881"/>
    </source>
</evidence>
<organism evidence="4">
    <name type="scientific">marine sediment metagenome</name>
    <dbReference type="NCBI Taxonomy" id="412755"/>
    <lineage>
        <taxon>unclassified sequences</taxon>
        <taxon>metagenomes</taxon>
        <taxon>ecological metagenomes</taxon>
    </lineage>
</organism>
<dbReference type="Pfam" id="PF00881">
    <property type="entry name" value="Nitroreductase"/>
    <property type="match status" value="1"/>
</dbReference>
<evidence type="ECO:0000313" key="4">
    <source>
        <dbReference type="EMBL" id="KKL50401.1"/>
    </source>
</evidence>
<dbReference type="InterPro" id="IPR000415">
    <property type="entry name" value="Nitroreductase-like"/>
</dbReference>
<comment type="similarity">
    <text evidence="1">Belongs to the nitroreductase family.</text>
</comment>
<accession>A0A0F9D9K9</accession>
<protein>
    <recommendedName>
        <fullName evidence="3">Nitroreductase domain-containing protein</fullName>
    </recommendedName>
</protein>
<dbReference type="Gene3D" id="3.40.109.10">
    <property type="entry name" value="NADH Oxidase"/>
    <property type="match status" value="1"/>
</dbReference>
<reference evidence="4" key="1">
    <citation type="journal article" date="2015" name="Nature">
        <title>Complex archaea that bridge the gap between prokaryotes and eukaryotes.</title>
        <authorList>
            <person name="Spang A."/>
            <person name="Saw J.H."/>
            <person name="Jorgensen S.L."/>
            <person name="Zaremba-Niedzwiedzka K."/>
            <person name="Martijn J."/>
            <person name="Lind A.E."/>
            <person name="van Eijk R."/>
            <person name="Schleper C."/>
            <person name="Guy L."/>
            <person name="Ettema T.J."/>
        </authorList>
    </citation>
    <scope>NUCLEOTIDE SEQUENCE</scope>
</reference>
<feature type="domain" description="Nitroreductase" evidence="3">
    <location>
        <begin position="7"/>
        <end position="152"/>
    </location>
</feature>
<dbReference type="InterPro" id="IPR029479">
    <property type="entry name" value="Nitroreductase"/>
</dbReference>
<name>A0A0F9D9K9_9ZZZZ</name>
<dbReference type="EMBL" id="LAZR01032612">
    <property type="protein sequence ID" value="KKL50401.1"/>
    <property type="molecule type" value="Genomic_DNA"/>
</dbReference>
<dbReference type="PANTHER" id="PTHR43673:SF10">
    <property type="entry name" value="NADH DEHYDROGENASE_NAD(P)H NITROREDUCTASE XCC3605-RELATED"/>
    <property type="match status" value="1"/>
</dbReference>
<evidence type="ECO:0000256" key="1">
    <source>
        <dbReference type="ARBA" id="ARBA00007118"/>
    </source>
</evidence>
<evidence type="ECO:0000256" key="2">
    <source>
        <dbReference type="ARBA" id="ARBA00023002"/>
    </source>
</evidence>
<proteinExistence type="inferred from homology"/>
<dbReference type="SUPFAM" id="SSF55469">
    <property type="entry name" value="FMN-dependent nitroreductase-like"/>
    <property type="match status" value="1"/>
</dbReference>
<dbReference type="InterPro" id="IPR023312">
    <property type="entry name" value="Put_nitroreductase_C_bac"/>
</dbReference>
<comment type="caution">
    <text evidence="4">The sequence shown here is derived from an EMBL/GenBank/DDBJ whole genome shotgun (WGS) entry which is preliminary data.</text>
</comment>
<dbReference type="CDD" id="cd02062">
    <property type="entry name" value="Nitro_FMN_reductase"/>
    <property type="match status" value="1"/>
</dbReference>
<dbReference type="Gene3D" id="2.20.180.10">
    <property type="entry name" value="putative fmn-dependent nitroreductase like domains"/>
    <property type="match status" value="1"/>
</dbReference>
<dbReference type="GO" id="GO:0016491">
    <property type="term" value="F:oxidoreductase activity"/>
    <property type="evidence" value="ECO:0007669"/>
    <property type="project" value="UniProtKB-KW"/>
</dbReference>
<gene>
    <name evidence="4" type="ORF">LCGC14_2305860</name>
</gene>